<evidence type="ECO:0000256" key="2">
    <source>
        <dbReference type="ARBA" id="ARBA00022643"/>
    </source>
</evidence>
<keyword evidence="4" id="KW-0503">Monooxygenase</keyword>
<dbReference type="OrthoDB" id="7165168at2"/>
<dbReference type="GO" id="GO:0018580">
    <property type="term" value="F:nitronate monooxygenase activity"/>
    <property type="evidence" value="ECO:0007669"/>
    <property type="project" value="InterPro"/>
</dbReference>
<comment type="caution">
    <text evidence="4">The sequence shown here is derived from an EMBL/GenBank/DDBJ whole genome shotgun (WGS) entry which is preliminary data.</text>
</comment>
<name>A0A501XFG4_9SPHN</name>
<dbReference type="Pfam" id="PF03060">
    <property type="entry name" value="NMO"/>
    <property type="match status" value="2"/>
</dbReference>
<dbReference type="RefSeq" id="WP_140929198.1">
    <property type="nucleotide sequence ID" value="NZ_VFSU01000032.1"/>
</dbReference>
<dbReference type="SUPFAM" id="SSF51412">
    <property type="entry name" value="Inosine monophosphate dehydrogenase (IMPDH)"/>
    <property type="match status" value="1"/>
</dbReference>
<gene>
    <name evidence="4" type="ORF">FJQ54_14800</name>
</gene>
<organism evidence="4 5">
    <name type="scientific">Sandaracinobacter neustonicus</name>
    <dbReference type="NCBI Taxonomy" id="1715348"/>
    <lineage>
        <taxon>Bacteria</taxon>
        <taxon>Pseudomonadati</taxon>
        <taxon>Pseudomonadota</taxon>
        <taxon>Alphaproteobacteria</taxon>
        <taxon>Sphingomonadales</taxon>
        <taxon>Sphingosinicellaceae</taxon>
        <taxon>Sandaracinobacter</taxon>
    </lineage>
</organism>
<keyword evidence="3" id="KW-0560">Oxidoreductase</keyword>
<dbReference type="CDD" id="cd04730">
    <property type="entry name" value="NPD_like"/>
    <property type="match status" value="1"/>
</dbReference>
<dbReference type="PANTHER" id="PTHR32332:SF38">
    <property type="entry name" value="MONOOXYGENASE RV1533-RELATED"/>
    <property type="match status" value="1"/>
</dbReference>
<dbReference type="Gene3D" id="3.20.20.70">
    <property type="entry name" value="Aldolase class I"/>
    <property type="match status" value="1"/>
</dbReference>
<proteinExistence type="predicted"/>
<keyword evidence="2" id="KW-0288">FMN</keyword>
<keyword evidence="1" id="KW-0285">Flavoprotein</keyword>
<dbReference type="PANTHER" id="PTHR32332">
    <property type="entry name" value="2-NITROPROPANE DIOXYGENASE"/>
    <property type="match status" value="1"/>
</dbReference>
<sequence>MIKTPLCDMLGVEHPIMLAGMGGVSYAEVVAAVSNAGGFGTLGMAGTSAKFIEAQMQQVRALTDKPFGVDLLSAQPETLTAAIDVIIANGAKAFVAGLGVPYPIVKQLKDAGVLVFAVVGKVDHAVKAEQAGCDGVIAQGTEGGGHTGQVASVALWPQVVDAVKIPVVAAGGLYDGRGLAAALAMGCQGVWMGTRFIASKEAHAGQAYKDAIVEMSEADTTISRGFTGKTLRALKNDTTDKFEKEQAKPFPAQVMESVQLNRLGPIAGITENIDRNFQCFAVGQGGGGVREVLSCAQIVQNTLSEAETTLKRIGKLAG</sequence>
<dbReference type="EMBL" id="VFSU01000032">
    <property type="protein sequence ID" value="TPE59063.1"/>
    <property type="molecule type" value="Genomic_DNA"/>
</dbReference>
<reference evidence="4 5" key="1">
    <citation type="submission" date="2019-06" db="EMBL/GenBank/DDBJ databases">
        <authorList>
            <person name="Lee I."/>
            <person name="Jang G.I."/>
            <person name="Hwang C.Y."/>
        </authorList>
    </citation>
    <scope>NUCLEOTIDE SEQUENCE [LARGE SCALE GENOMIC DNA]</scope>
    <source>
        <strain evidence="4 5">PAMC 28131</strain>
    </source>
</reference>
<dbReference type="Proteomes" id="UP000319897">
    <property type="component" value="Unassembled WGS sequence"/>
</dbReference>
<keyword evidence="5" id="KW-1185">Reference proteome</keyword>
<evidence type="ECO:0000256" key="1">
    <source>
        <dbReference type="ARBA" id="ARBA00022630"/>
    </source>
</evidence>
<accession>A0A501XFG4</accession>
<dbReference type="AlphaFoldDB" id="A0A501XFG4"/>
<dbReference type="InterPro" id="IPR013785">
    <property type="entry name" value="Aldolase_TIM"/>
</dbReference>
<protein>
    <submittedName>
        <fullName evidence="4">Nitronate monooxygenase</fullName>
    </submittedName>
</protein>
<evidence type="ECO:0000256" key="3">
    <source>
        <dbReference type="ARBA" id="ARBA00023002"/>
    </source>
</evidence>
<evidence type="ECO:0000313" key="4">
    <source>
        <dbReference type="EMBL" id="TPE59063.1"/>
    </source>
</evidence>
<dbReference type="InterPro" id="IPR004136">
    <property type="entry name" value="NMO"/>
</dbReference>
<evidence type="ECO:0000313" key="5">
    <source>
        <dbReference type="Proteomes" id="UP000319897"/>
    </source>
</evidence>